<keyword evidence="1" id="KW-0472">Membrane</keyword>
<feature type="transmembrane region" description="Helical" evidence="1">
    <location>
        <begin position="199"/>
        <end position="218"/>
    </location>
</feature>
<dbReference type="Proteomes" id="UP000661077">
    <property type="component" value="Unassembled WGS sequence"/>
</dbReference>
<dbReference type="GO" id="GO:0008237">
    <property type="term" value="F:metallopeptidase activity"/>
    <property type="evidence" value="ECO:0007669"/>
    <property type="project" value="UniProtKB-KW"/>
</dbReference>
<comment type="caution">
    <text evidence="3">The sequence shown here is derived from an EMBL/GenBank/DDBJ whole genome shotgun (WGS) entry which is preliminary data.</text>
</comment>
<keyword evidence="1" id="KW-0812">Transmembrane</keyword>
<dbReference type="RefSeq" id="WP_203170039.1">
    <property type="nucleotide sequence ID" value="NZ_JAEVLS010000006.1"/>
</dbReference>
<name>A0ABS1X3Y3_9GAMM</name>
<keyword evidence="3" id="KW-0482">Metalloprotease</keyword>
<accession>A0ABS1X3Y3</accession>
<dbReference type="Pfam" id="PF02517">
    <property type="entry name" value="Rce1-like"/>
    <property type="match status" value="1"/>
</dbReference>
<organism evidence="3 4">
    <name type="scientific">Steroidobacter gossypii</name>
    <dbReference type="NCBI Taxonomy" id="2805490"/>
    <lineage>
        <taxon>Bacteria</taxon>
        <taxon>Pseudomonadati</taxon>
        <taxon>Pseudomonadota</taxon>
        <taxon>Gammaproteobacteria</taxon>
        <taxon>Steroidobacterales</taxon>
        <taxon>Steroidobacteraceae</taxon>
        <taxon>Steroidobacter</taxon>
    </lineage>
</organism>
<keyword evidence="1" id="KW-1133">Transmembrane helix</keyword>
<feature type="domain" description="CAAX prenyl protease 2/Lysostaphin resistance protein A-like" evidence="2">
    <location>
        <begin position="117"/>
        <end position="234"/>
    </location>
</feature>
<evidence type="ECO:0000313" key="4">
    <source>
        <dbReference type="Proteomes" id="UP000661077"/>
    </source>
</evidence>
<feature type="transmembrane region" description="Helical" evidence="1">
    <location>
        <begin position="225"/>
        <end position="244"/>
    </location>
</feature>
<proteinExistence type="predicted"/>
<evidence type="ECO:0000256" key="1">
    <source>
        <dbReference type="SAM" id="Phobius"/>
    </source>
</evidence>
<sequence>MRAFALFVALLGGSLVVAAVLTYPAWWLVSLISIEPVHRVMHRIAMLLALIGLVVLTRRLGLSDKESLGYGLPRPRFLKQMGVGFVCGVGLMFPLTALLLGLDIREVKPDFDGAWLGLIVSGLLTGLTVAFIEETFFRGVLFTAVSRTSGAAAAIIAPSVLYASLHFLGGKLRVPPEEVSWVHGFEVLSKLFERYVEPLTFADSFVALTMLGVLFALVRLRTGAIAGCIGLHAAGVAFIAVLRQATRVNPEAEMAMLVGSYDGVIGWAALVWFTMIAAAFIVWNRVFSGRRREA</sequence>
<evidence type="ECO:0000259" key="2">
    <source>
        <dbReference type="Pfam" id="PF02517"/>
    </source>
</evidence>
<reference evidence="3 4" key="1">
    <citation type="journal article" date="2021" name="Int. J. Syst. Evol. Microbiol.">
        <title>Steroidobacter gossypii sp. nov., isolated from soil of cotton cropping field.</title>
        <authorList>
            <person name="Huang R."/>
            <person name="Yang S."/>
            <person name="Zhen C."/>
            <person name="Liu W."/>
        </authorList>
    </citation>
    <scope>NUCLEOTIDE SEQUENCE [LARGE SCALE GENOMIC DNA]</scope>
    <source>
        <strain evidence="3 4">S1-65</strain>
    </source>
</reference>
<feature type="transmembrane region" description="Helical" evidence="1">
    <location>
        <begin position="82"/>
        <end position="102"/>
    </location>
</feature>
<evidence type="ECO:0000313" key="3">
    <source>
        <dbReference type="EMBL" id="MBM0107928.1"/>
    </source>
</evidence>
<keyword evidence="3" id="KW-0378">Hydrolase</keyword>
<feature type="transmembrane region" description="Helical" evidence="1">
    <location>
        <begin position="144"/>
        <end position="165"/>
    </location>
</feature>
<keyword evidence="4" id="KW-1185">Reference proteome</keyword>
<gene>
    <name evidence="3" type="ORF">JM946_24605</name>
</gene>
<keyword evidence="3" id="KW-0645">Protease</keyword>
<feature type="transmembrane region" description="Helical" evidence="1">
    <location>
        <begin position="42"/>
        <end position="61"/>
    </location>
</feature>
<dbReference type="EMBL" id="JAEVLS010000006">
    <property type="protein sequence ID" value="MBM0107928.1"/>
    <property type="molecule type" value="Genomic_DNA"/>
</dbReference>
<feature type="transmembrane region" description="Helical" evidence="1">
    <location>
        <begin position="114"/>
        <end position="132"/>
    </location>
</feature>
<dbReference type="InterPro" id="IPR003675">
    <property type="entry name" value="Rce1/LyrA-like_dom"/>
</dbReference>
<feature type="transmembrane region" description="Helical" evidence="1">
    <location>
        <begin position="264"/>
        <end position="283"/>
    </location>
</feature>
<protein>
    <submittedName>
        <fullName evidence="3">CPBP family intramembrane metalloprotease</fullName>
    </submittedName>
</protein>